<name>A0AAD8VH50_LOLMU</name>
<organism evidence="3 4">
    <name type="scientific">Lolium multiflorum</name>
    <name type="common">Italian ryegrass</name>
    <name type="synonym">Lolium perenne subsp. multiflorum</name>
    <dbReference type="NCBI Taxonomy" id="4521"/>
    <lineage>
        <taxon>Eukaryota</taxon>
        <taxon>Viridiplantae</taxon>
        <taxon>Streptophyta</taxon>
        <taxon>Embryophyta</taxon>
        <taxon>Tracheophyta</taxon>
        <taxon>Spermatophyta</taxon>
        <taxon>Magnoliopsida</taxon>
        <taxon>Liliopsida</taxon>
        <taxon>Poales</taxon>
        <taxon>Poaceae</taxon>
        <taxon>BOP clade</taxon>
        <taxon>Pooideae</taxon>
        <taxon>Poodae</taxon>
        <taxon>Poeae</taxon>
        <taxon>Poeae Chloroplast Group 2 (Poeae type)</taxon>
        <taxon>Loliodinae</taxon>
        <taxon>Loliinae</taxon>
        <taxon>Lolium</taxon>
    </lineage>
</organism>
<dbReference type="AlphaFoldDB" id="A0AAD8VH50"/>
<feature type="domain" description="DM2" evidence="2">
    <location>
        <begin position="245"/>
        <end position="322"/>
    </location>
</feature>
<dbReference type="PROSITE" id="PS51925">
    <property type="entry name" value="SWIB_MDM2"/>
    <property type="match status" value="2"/>
</dbReference>
<accession>A0AAD8VH50</accession>
<feature type="domain" description="DM2" evidence="2">
    <location>
        <begin position="352"/>
        <end position="431"/>
    </location>
</feature>
<gene>
    <name evidence="3" type="ORF">QYE76_029917</name>
</gene>
<dbReference type="PANTHER" id="PTHR13844">
    <property type="entry name" value="SWI/SNF-RELATED MATRIX-ASSOCIATED ACTIN-DEPENDENT REGULATOR OF CHROMATIN SUBFAMILY D"/>
    <property type="match status" value="1"/>
</dbReference>
<evidence type="ECO:0000313" key="4">
    <source>
        <dbReference type="Proteomes" id="UP001231189"/>
    </source>
</evidence>
<dbReference type="EMBL" id="JAUUTY010000007">
    <property type="protein sequence ID" value="KAK1606244.1"/>
    <property type="molecule type" value="Genomic_DNA"/>
</dbReference>
<feature type="region of interest" description="Disordered" evidence="1">
    <location>
        <begin position="321"/>
        <end position="350"/>
    </location>
</feature>
<dbReference type="InterPro" id="IPR019835">
    <property type="entry name" value="SWIB_domain"/>
</dbReference>
<dbReference type="SUPFAM" id="SSF47592">
    <property type="entry name" value="SWIB/MDM2 domain"/>
    <property type="match status" value="2"/>
</dbReference>
<proteinExistence type="predicted"/>
<feature type="compositionally biased region" description="Low complexity" evidence="1">
    <location>
        <begin position="195"/>
        <end position="208"/>
    </location>
</feature>
<feature type="compositionally biased region" description="Basic and acidic residues" evidence="1">
    <location>
        <begin position="321"/>
        <end position="340"/>
    </location>
</feature>
<reference evidence="3" key="1">
    <citation type="submission" date="2023-07" db="EMBL/GenBank/DDBJ databases">
        <title>A chromosome-level genome assembly of Lolium multiflorum.</title>
        <authorList>
            <person name="Chen Y."/>
            <person name="Copetti D."/>
            <person name="Kolliker R."/>
            <person name="Studer B."/>
        </authorList>
    </citation>
    <scope>NUCLEOTIDE SEQUENCE</scope>
    <source>
        <strain evidence="3">02402/16</strain>
        <tissue evidence="3">Leaf</tissue>
    </source>
</reference>
<feature type="compositionally biased region" description="Low complexity" evidence="1">
    <location>
        <begin position="108"/>
        <end position="140"/>
    </location>
</feature>
<dbReference type="InterPro" id="IPR036885">
    <property type="entry name" value="SWIB_MDM2_dom_sf"/>
</dbReference>
<feature type="compositionally biased region" description="Low complexity" evidence="1">
    <location>
        <begin position="85"/>
        <end position="99"/>
    </location>
</feature>
<protein>
    <recommendedName>
        <fullName evidence="2">DM2 domain-containing protein</fullName>
    </recommendedName>
</protein>
<dbReference type="Proteomes" id="UP001231189">
    <property type="component" value="Unassembled WGS sequence"/>
</dbReference>
<dbReference type="Gene3D" id="1.10.245.10">
    <property type="entry name" value="SWIB/MDM2 domain"/>
    <property type="match status" value="2"/>
</dbReference>
<feature type="region of interest" description="Disordered" evidence="1">
    <location>
        <begin position="195"/>
        <end position="248"/>
    </location>
</feature>
<dbReference type="Pfam" id="PF02201">
    <property type="entry name" value="SWIB"/>
    <property type="match status" value="2"/>
</dbReference>
<sequence length="436" mass="48161">MVSDQELARYVETFVRQAAALPGAAAAGISPQDVVRRLEAQLGVDLAPRAPLIRDVLLALLSPDPGRDHFPPASSPHAHQQHHFAATSSTMPTASAPSPTGLPHYFSQQQQQQPTPQQLQSYYAASQQYQLQQLQQQQQQRVSPPTSSPYDAPGSFRYAQHGGAQLQRLVQMQQYQQQQQQQQQQYQQQQQQQMAAAASATAPNAATPGQSPRAPVAESPRAPASAKPKKESASTGVKRKGGTGGLNKVCGVSPELQAIVGEPTMARTEIVRQLWAYIRRNDLQDPNNKRKIICNDELRLVFETDCTDMFKMNKLLAKHIRPLEPTKDSNRDLKKQKPMEDEPSPPAEVDATNQLPFIVSDALASFFGTGEREIPHSEAVKRVWDHIKSNNLEDPSNPTMILCDSKLKDLFGCESVTALVVSELVSHHLFKQPNNI</sequence>
<evidence type="ECO:0000313" key="3">
    <source>
        <dbReference type="EMBL" id="KAK1606244.1"/>
    </source>
</evidence>
<evidence type="ECO:0000259" key="2">
    <source>
        <dbReference type="PROSITE" id="PS51925"/>
    </source>
</evidence>
<dbReference type="InterPro" id="IPR003121">
    <property type="entry name" value="SWIB_MDM2_domain"/>
</dbReference>
<dbReference type="CDD" id="cd10567">
    <property type="entry name" value="SWIB-MDM2_like"/>
    <property type="match status" value="2"/>
</dbReference>
<keyword evidence="4" id="KW-1185">Reference proteome</keyword>
<dbReference type="SMART" id="SM00151">
    <property type="entry name" value="SWIB"/>
    <property type="match status" value="2"/>
</dbReference>
<feature type="compositionally biased region" description="Low complexity" evidence="1">
    <location>
        <begin position="217"/>
        <end position="226"/>
    </location>
</feature>
<evidence type="ECO:0000256" key="1">
    <source>
        <dbReference type="SAM" id="MobiDB-lite"/>
    </source>
</evidence>
<feature type="region of interest" description="Disordered" evidence="1">
    <location>
        <begin position="67"/>
        <end position="157"/>
    </location>
</feature>
<comment type="caution">
    <text evidence="3">The sequence shown here is derived from an EMBL/GenBank/DDBJ whole genome shotgun (WGS) entry which is preliminary data.</text>
</comment>